<organism evidence="2 3">
    <name type="scientific">Phormidium yuhuli AB48</name>
    <dbReference type="NCBI Taxonomy" id="2940671"/>
    <lineage>
        <taxon>Bacteria</taxon>
        <taxon>Bacillati</taxon>
        <taxon>Cyanobacteriota</taxon>
        <taxon>Cyanophyceae</taxon>
        <taxon>Oscillatoriophycideae</taxon>
        <taxon>Oscillatoriales</taxon>
        <taxon>Oscillatoriaceae</taxon>
        <taxon>Phormidium</taxon>
        <taxon>Phormidium yuhuli</taxon>
    </lineage>
</organism>
<feature type="transmembrane region" description="Helical" evidence="1">
    <location>
        <begin position="235"/>
        <end position="260"/>
    </location>
</feature>
<name>A0ABY5AT00_9CYAN</name>
<evidence type="ECO:0000256" key="1">
    <source>
        <dbReference type="SAM" id="Phobius"/>
    </source>
</evidence>
<protein>
    <submittedName>
        <fullName evidence="2">ABC transporter permease</fullName>
    </submittedName>
</protein>
<feature type="transmembrane region" description="Helical" evidence="1">
    <location>
        <begin position="191"/>
        <end position="215"/>
    </location>
</feature>
<dbReference type="EMBL" id="CP098611">
    <property type="protein sequence ID" value="USR92150.1"/>
    <property type="molecule type" value="Genomic_DNA"/>
</dbReference>
<dbReference type="RefSeq" id="WP_252664222.1">
    <property type="nucleotide sequence ID" value="NZ_CP098611.1"/>
</dbReference>
<evidence type="ECO:0000313" key="3">
    <source>
        <dbReference type="Proteomes" id="UP001056708"/>
    </source>
</evidence>
<feature type="transmembrane region" description="Helical" evidence="1">
    <location>
        <begin position="161"/>
        <end position="184"/>
    </location>
</feature>
<dbReference type="PANTHER" id="PTHR43471">
    <property type="entry name" value="ABC TRANSPORTER PERMEASE"/>
    <property type="match status" value="1"/>
</dbReference>
<feature type="transmembrane region" description="Helical" evidence="1">
    <location>
        <begin position="20"/>
        <end position="43"/>
    </location>
</feature>
<keyword evidence="1" id="KW-0472">Membrane</keyword>
<keyword evidence="1" id="KW-1133">Transmembrane helix</keyword>
<gene>
    <name evidence="2" type="ORF">NEA10_05340</name>
</gene>
<evidence type="ECO:0000313" key="2">
    <source>
        <dbReference type="EMBL" id="USR92150.1"/>
    </source>
</evidence>
<sequence length="271" mass="29338">MRLILANIIAIYRKELQGYFASPLALAVAGVFWLISGFFYITILLDPQRGILAQVAAQTAIQQELGTQRPPLDVPYEFLQFFLGTVASLSLFILPILSMGLYAEERKGGTLELLATSPLYNWTVATGKLLGVVTFYITMTAPLLLYQAITFSVAEPAFPATIPLLGHLGLILLAASVLSLGMFISSLTDSTILSAVLTFALVLVLWIMNLIAANVPGPLGEALAHLSILENYNTLIQGVVDVGSLVLFASYIILGIFLTAQSIETLRFQQN</sequence>
<dbReference type="Proteomes" id="UP001056708">
    <property type="component" value="Chromosome"/>
</dbReference>
<dbReference type="Pfam" id="PF12679">
    <property type="entry name" value="ABC2_membrane_2"/>
    <property type="match status" value="1"/>
</dbReference>
<proteinExistence type="predicted"/>
<reference evidence="2" key="1">
    <citation type="submission" date="2022-06" db="EMBL/GenBank/DDBJ databases">
        <title>Genome sequence of Phormidium yuhuli AB48 isolated from an industrial photobioreactor environment.</title>
        <authorList>
            <person name="Qiu Y."/>
            <person name="Noonan A.J.C."/>
            <person name="Dofher K."/>
            <person name="Koch M."/>
            <person name="Kieft B."/>
            <person name="Lin X."/>
            <person name="Ziels R.M."/>
            <person name="Hallam S.J."/>
        </authorList>
    </citation>
    <scope>NUCLEOTIDE SEQUENCE</scope>
    <source>
        <strain evidence="2">AB48</strain>
    </source>
</reference>
<keyword evidence="3" id="KW-1185">Reference proteome</keyword>
<keyword evidence="1" id="KW-0812">Transmembrane</keyword>
<feature type="transmembrane region" description="Helical" evidence="1">
    <location>
        <begin position="78"/>
        <end position="97"/>
    </location>
</feature>
<accession>A0ABY5AT00</accession>
<feature type="transmembrane region" description="Helical" evidence="1">
    <location>
        <begin position="129"/>
        <end position="149"/>
    </location>
</feature>